<feature type="compositionally biased region" description="Low complexity" evidence="1">
    <location>
        <begin position="165"/>
        <end position="177"/>
    </location>
</feature>
<protein>
    <submittedName>
        <fullName evidence="3">Uncharacterized protein</fullName>
    </submittedName>
</protein>
<feature type="compositionally biased region" description="Gly residues" evidence="1">
    <location>
        <begin position="178"/>
        <end position="201"/>
    </location>
</feature>
<sequence length="201" mass="19235">MNDDVDATVVLAAVRDADGGSAVEATTVIRPSGPVFVDGTGRRRRRIKIAAYVAGTVCALYVGVVGVSLAAHQETSLLPLPGLGDVAGGDPGTAGILDAHDGEAQPTRTPTTTVAPLGDALKRAVAPMASTVPETSTSAPPTSSSAPTTSRTSRRGSGTGGGNPSAGNPSGSNPSGSSGSGSGNTGGGTGTGTGTGPSGTP</sequence>
<comment type="caution">
    <text evidence="3">The sequence shown here is derived from an EMBL/GenBank/DDBJ whole genome shotgun (WGS) entry which is preliminary data.</text>
</comment>
<dbReference type="EMBL" id="BJVJ01000156">
    <property type="protein sequence ID" value="GEL27131.1"/>
    <property type="molecule type" value="Genomic_DNA"/>
</dbReference>
<keyword evidence="4" id="KW-1185">Reference proteome</keyword>
<keyword evidence="2" id="KW-1133">Transmembrane helix</keyword>
<evidence type="ECO:0000256" key="2">
    <source>
        <dbReference type="SAM" id="Phobius"/>
    </source>
</evidence>
<feature type="compositionally biased region" description="Low complexity" evidence="1">
    <location>
        <begin position="135"/>
        <end position="151"/>
    </location>
</feature>
<dbReference type="RefSeq" id="WP_186817281.1">
    <property type="nucleotide sequence ID" value="NZ_BJVJ01000156.1"/>
</dbReference>
<feature type="region of interest" description="Disordered" evidence="1">
    <location>
        <begin position="127"/>
        <end position="201"/>
    </location>
</feature>
<reference evidence="3 4" key="1">
    <citation type="submission" date="2019-07" db="EMBL/GenBank/DDBJ databases">
        <title>Whole genome shotgun sequence of Pseudonocardia sulfidoxydans NBRC 16205.</title>
        <authorList>
            <person name="Hosoyama A."/>
            <person name="Uohara A."/>
            <person name="Ohji S."/>
            <person name="Ichikawa N."/>
        </authorList>
    </citation>
    <scope>NUCLEOTIDE SEQUENCE [LARGE SCALE GENOMIC DNA]</scope>
    <source>
        <strain evidence="3 4">NBRC 16205</strain>
    </source>
</reference>
<evidence type="ECO:0000313" key="4">
    <source>
        <dbReference type="Proteomes" id="UP000321685"/>
    </source>
</evidence>
<evidence type="ECO:0000313" key="3">
    <source>
        <dbReference type="EMBL" id="GEL27131.1"/>
    </source>
</evidence>
<keyword evidence="2" id="KW-0472">Membrane</keyword>
<dbReference type="AlphaFoldDB" id="A0A511DQL4"/>
<organism evidence="3 4">
    <name type="scientific">Pseudonocardia sulfidoxydans NBRC 16205</name>
    <dbReference type="NCBI Taxonomy" id="1223511"/>
    <lineage>
        <taxon>Bacteria</taxon>
        <taxon>Bacillati</taxon>
        <taxon>Actinomycetota</taxon>
        <taxon>Actinomycetes</taxon>
        <taxon>Pseudonocardiales</taxon>
        <taxon>Pseudonocardiaceae</taxon>
        <taxon>Pseudonocardia</taxon>
    </lineage>
</organism>
<name>A0A511DQL4_9PSEU</name>
<gene>
    <name evidence="3" type="ORF">PSU4_60850</name>
</gene>
<feature type="transmembrane region" description="Helical" evidence="2">
    <location>
        <begin position="49"/>
        <end position="71"/>
    </location>
</feature>
<proteinExistence type="predicted"/>
<keyword evidence="2" id="KW-0812">Transmembrane</keyword>
<evidence type="ECO:0000256" key="1">
    <source>
        <dbReference type="SAM" id="MobiDB-lite"/>
    </source>
</evidence>
<accession>A0A511DQL4</accession>
<dbReference type="Proteomes" id="UP000321685">
    <property type="component" value="Unassembled WGS sequence"/>
</dbReference>